<evidence type="ECO:0000313" key="2">
    <source>
        <dbReference type="Proteomes" id="UP001057402"/>
    </source>
</evidence>
<evidence type="ECO:0000313" key="1">
    <source>
        <dbReference type="EMBL" id="KAI4302874.1"/>
    </source>
</evidence>
<keyword evidence="2" id="KW-1185">Reference proteome</keyword>
<gene>
    <name evidence="1" type="ORF">MLD38_038572</name>
</gene>
<comment type="caution">
    <text evidence="1">The sequence shown here is derived from an EMBL/GenBank/DDBJ whole genome shotgun (WGS) entry which is preliminary data.</text>
</comment>
<reference evidence="2" key="1">
    <citation type="journal article" date="2023" name="Front. Plant Sci.">
        <title>Chromosomal-level genome assembly of Melastoma candidum provides insights into trichome evolution.</title>
        <authorList>
            <person name="Zhong Y."/>
            <person name="Wu W."/>
            <person name="Sun C."/>
            <person name="Zou P."/>
            <person name="Liu Y."/>
            <person name="Dai S."/>
            <person name="Zhou R."/>
        </authorList>
    </citation>
    <scope>NUCLEOTIDE SEQUENCE [LARGE SCALE GENOMIC DNA]</scope>
</reference>
<dbReference type="EMBL" id="CM042891">
    <property type="protein sequence ID" value="KAI4302874.1"/>
    <property type="molecule type" value="Genomic_DNA"/>
</dbReference>
<protein>
    <submittedName>
        <fullName evidence="1">Uncharacterized protein</fullName>
    </submittedName>
</protein>
<proteinExistence type="predicted"/>
<name>A0ACB9L025_9MYRT</name>
<sequence>MADQIIARDDMSANVMSSEAKQEEDEEEFRSCCEDGDVWTDTEEGKKLEAKYVLGENSVKLFFKGVSISMNESGDSAVGFSGIGVVMERLVDLPTIQVQKKLEFYVEEAVADYLALMDGLAEAIQNNARHVYAFTDSKVLHSQIVHGEEVEIPLLEALRQRIQELIVDLDTFYLEVVDGSLLERSLQLAQVAVGVVSSSVKGDNSIHNCSICCEGKPLSMTITMKCLHKFCSHCMRTYVDGKVQSNQVPIRCPQPRCKYYVSLAECRHFLPHTSYESLEKALAEVDVQSHKIYCPYSNCSALLYPQECLSSRASTSSQSESNCIECPACQRFICVECRVRWHTSFTCEEYQNLPLDERDTADIALHHLAASNRWKRCQQCRRMIELTQGCHHITCLCGHEFCYSCGAEYRDGQQTCQCAFWDEDRPEGLISYSAQESEQWAWEMFNSLPMMTDAYSEQERSQLALIQRFLAGGFSLGDHCPPYQHTSSSPPRCSDSYMDAMKDLNQLPWLQRFVSVISDDYYEEFLQ</sequence>
<organism evidence="1 2">
    <name type="scientific">Melastoma candidum</name>
    <dbReference type="NCBI Taxonomy" id="119954"/>
    <lineage>
        <taxon>Eukaryota</taxon>
        <taxon>Viridiplantae</taxon>
        <taxon>Streptophyta</taxon>
        <taxon>Embryophyta</taxon>
        <taxon>Tracheophyta</taxon>
        <taxon>Spermatophyta</taxon>
        <taxon>Magnoliopsida</taxon>
        <taxon>eudicotyledons</taxon>
        <taxon>Gunneridae</taxon>
        <taxon>Pentapetalae</taxon>
        <taxon>rosids</taxon>
        <taxon>malvids</taxon>
        <taxon>Myrtales</taxon>
        <taxon>Melastomataceae</taxon>
        <taxon>Melastomatoideae</taxon>
        <taxon>Melastomateae</taxon>
        <taxon>Melastoma</taxon>
    </lineage>
</organism>
<accession>A0ACB9L025</accession>
<dbReference type="Proteomes" id="UP001057402">
    <property type="component" value="Chromosome 12"/>
</dbReference>